<dbReference type="GO" id="GO:0006493">
    <property type="term" value="P:protein O-linked glycosylation"/>
    <property type="evidence" value="ECO:0000318"/>
    <property type="project" value="GO_Central"/>
</dbReference>
<accession>A0A8R1UQX7</accession>
<evidence type="ECO:0000256" key="2">
    <source>
        <dbReference type="ARBA" id="ARBA00008661"/>
    </source>
</evidence>
<accession>A0A2A6CES9</accession>
<dbReference type="EnsemblMetazoa" id="PPA38267.1">
    <property type="protein sequence ID" value="PPA38267.1"/>
    <property type="gene ID" value="WBGene00276636"/>
</dbReference>
<evidence type="ECO:0000256" key="5">
    <source>
        <dbReference type="ARBA" id="ARBA00022692"/>
    </source>
</evidence>
<name>A0A2A6CES9_PRIPA</name>
<gene>
    <name evidence="11" type="primary">WBGene00276636</name>
</gene>
<dbReference type="GO" id="GO:0016757">
    <property type="term" value="F:glycosyltransferase activity"/>
    <property type="evidence" value="ECO:0000318"/>
    <property type="project" value="GO_Central"/>
</dbReference>
<keyword evidence="6 10" id="KW-0735">Signal-anchor</keyword>
<keyword evidence="9 10" id="KW-0472">Membrane</keyword>
<feature type="transmembrane region" description="Helical" evidence="10">
    <location>
        <begin position="7"/>
        <end position="26"/>
    </location>
</feature>
<proteinExistence type="inferred from homology"/>
<evidence type="ECO:0000256" key="7">
    <source>
        <dbReference type="ARBA" id="ARBA00022989"/>
    </source>
</evidence>
<dbReference type="GO" id="GO:0016758">
    <property type="term" value="F:hexosyltransferase activity"/>
    <property type="evidence" value="ECO:0007669"/>
    <property type="project" value="InterPro"/>
</dbReference>
<organism evidence="11 12">
    <name type="scientific">Pristionchus pacificus</name>
    <name type="common">Parasitic nematode worm</name>
    <dbReference type="NCBI Taxonomy" id="54126"/>
    <lineage>
        <taxon>Eukaryota</taxon>
        <taxon>Metazoa</taxon>
        <taxon>Ecdysozoa</taxon>
        <taxon>Nematoda</taxon>
        <taxon>Chromadorea</taxon>
        <taxon>Rhabditida</taxon>
        <taxon>Rhabditina</taxon>
        <taxon>Diplogasteromorpha</taxon>
        <taxon>Diplogasteroidea</taxon>
        <taxon>Neodiplogasteridae</taxon>
        <taxon>Pristionchus</taxon>
    </lineage>
</organism>
<sequence>MRWSQCAKFIVLTTTTLTCYILLYYASKSVTQGPSINWINQQIFDNSPNCSIEFKGPNIQGINRQHIEKISHCLIEFKDLIIKSRYVHLPSNFRDRCNMDDTEMSTLIFVQSTPSKRDRRDAIRTTWTNPKNSLSIRNNLTRVFFIIGNGESITKDLYREMATHDDLIVIDLEDTYKNLVYKTAVTLQTASIFCSSSFVMKVDEDVVFHIDRMYERVLNGNSVDAAIYCLVWPASFPFRNPSSHWYVSEYKFAGSIYPPFCSGPSYVMTKIAAKRILEAASRFRVMEAEDVLFTGLIPQSIGINRTHQNGYLDKVVDWCMFDVISIHNISIKDFLHYWNALQAKC</sequence>
<dbReference type="EC" id="2.4.1.-" evidence="10"/>
<comment type="subcellular location">
    <subcellularLocation>
        <location evidence="1 10">Golgi apparatus membrane</location>
        <topology evidence="1 10">Single-pass type II membrane protein</topology>
    </subcellularLocation>
</comment>
<evidence type="ECO:0000256" key="1">
    <source>
        <dbReference type="ARBA" id="ARBA00004323"/>
    </source>
</evidence>
<dbReference type="PANTHER" id="PTHR11214:SF391">
    <property type="entry name" value="BETA-1,3-GALACTOSYLTRANSFERASE BRE-2-RELATED"/>
    <property type="match status" value="1"/>
</dbReference>
<protein>
    <recommendedName>
        <fullName evidence="10">Hexosyltransferase</fullName>
        <ecNumber evidence="10">2.4.1.-</ecNumber>
    </recommendedName>
</protein>
<evidence type="ECO:0000256" key="3">
    <source>
        <dbReference type="ARBA" id="ARBA00022676"/>
    </source>
</evidence>
<evidence type="ECO:0000256" key="9">
    <source>
        <dbReference type="ARBA" id="ARBA00023136"/>
    </source>
</evidence>
<dbReference type="Pfam" id="PF01762">
    <property type="entry name" value="Galactosyl_T"/>
    <property type="match status" value="1"/>
</dbReference>
<dbReference type="GO" id="GO:0000139">
    <property type="term" value="C:Golgi membrane"/>
    <property type="evidence" value="ECO:0000318"/>
    <property type="project" value="GO_Central"/>
</dbReference>
<evidence type="ECO:0000256" key="6">
    <source>
        <dbReference type="ARBA" id="ARBA00022968"/>
    </source>
</evidence>
<dbReference type="InterPro" id="IPR002659">
    <property type="entry name" value="Glyco_trans_31"/>
</dbReference>
<dbReference type="OrthoDB" id="6086505at2759"/>
<reference evidence="11" key="2">
    <citation type="submission" date="2022-06" db="UniProtKB">
        <authorList>
            <consortium name="EnsemblMetazoa"/>
        </authorList>
    </citation>
    <scope>IDENTIFICATION</scope>
    <source>
        <strain evidence="11">PS312</strain>
    </source>
</reference>
<dbReference type="PANTHER" id="PTHR11214">
    <property type="entry name" value="BETA-1,3-N-ACETYLGLUCOSAMINYLTRANSFERASE"/>
    <property type="match status" value="1"/>
</dbReference>
<dbReference type="Gene3D" id="3.90.550.50">
    <property type="match status" value="1"/>
</dbReference>
<evidence type="ECO:0000256" key="10">
    <source>
        <dbReference type="RuleBase" id="RU363063"/>
    </source>
</evidence>
<dbReference type="AlphaFoldDB" id="A0A2A6CES9"/>
<comment type="similarity">
    <text evidence="2 10">Belongs to the glycosyltransferase 31 family.</text>
</comment>
<dbReference type="Proteomes" id="UP000005239">
    <property type="component" value="Unassembled WGS sequence"/>
</dbReference>
<keyword evidence="3 10" id="KW-0328">Glycosyltransferase</keyword>
<keyword evidence="5 10" id="KW-0812">Transmembrane</keyword>
<keyword evidence="4" id="KW-0808">Transferase</keyword>
<evidence type="ECO:0000256" key="4">
    <source>
        <dbReference type="ARBA" id="ARBA00022679"/>
    </source>
</evidence>
<keyword evidence="12" id="KW-1185">Reference proteome</keyword>
<evidence type="ECO:0000313" key="11">
    <source>
        <dbReference type="EnsemblMetazoa" id="PPA38267.1"/>
    </source>
</evidence>
<evidence type="ECO:0000313" key="12">
    <source>
        <dbReference type="Proteomes" id="UP000005239"/>
    </source>
</evidence>
<evidence type="ECO:0000256" key="8">
    <source>
        <dbReference type="ARBA" id="ARBA00023034"/>
    </source>
</evidence>
<keyword evidence="7 10" id="KW-1133">Transmembrane helix</keyword>
<keyword evidence="8 10" id="KW-0333">Golgi apparatus</keyword>
<reference evidence="12" key="1">
    <citation type="journal article" date="2008" name="Nat. Genet.">
        <title>The Pristionchus pacificus genome provides a unique perspective on nematode lifestyle and parasitism.</title>
        <authorList>
            <person name="Dieterich C."/>
            <person name="Clifton S.W."/>
            <person name="Schuster L.N."/>
            <person name="Chinwalla A."/>
            <person name="Delehaunty K."/>
            <person name="Dinkelacker I."/>
            <person name="Fulton L."/>
            <person name="Fulton R."/>
            <person name="Godfrey J."/>
            <person name="Minx P."/>
            <person name="Mitreva M."/>
            <person name="Roeseler W."/>
            <person name="Tian H."/>
            <person name="Witte H."/>
            <person name="Yang S.P."/>
            <person name="Wilson R.K."/>
            <person name="Sommer R.J."/>
        </authorList>
    </citation>
    <scope>NUCLEOTIDE SEQUENCE [LARGE SCALE GENOMIC DNA]</scope>
    <source>
        <strain evidence="12">PS312</strain>
    </source>
</reference>